<evidence type="ECO:0000256" key="8">
    <source>
        <dbReference type="RuleBase" id="RU361270"/>
    </source>
</evidence>
<dbReference type="InterPro" id="IPR023418">
    <property type="entry name" value="Thyroxine_BS"/>
</dbReference>
<comment type="catalytic activity">
    <reaction evidence="1 8">
        <text>5-hydroxyisourate + H2O = 5-hydroxy-2-oxo-4-ureido-2,5-dihydro-1H-imidazole-5-carboxylate + H(+)</text>
        <dbReference type="Rhea" id="RHEA:23736"/>
        <dbReference type="ChEBI" id="CHEBI:15377"/>
        <dbReference type="ChEBI" id="CHEBI:15378"/>
        <dbReference type="ChEBI" id="CHEBI:18072"/>
        <dbReference type="ChEBI" id="CHEBI:58639"/>
        <dbReference type="EC" id="3.5.2.17"/>
    </reaction>
</comment>
<evidence type="ECO:0000256" key="3">
    <source>
        <dbReference type="ARBA" id="ARBA00009850"/>
    </source>
</evidence>
<dbReference type="Proteomes" id="UP000887575">
    <property type="component" value="Unassembled WGS sequence"/>
</dbReference>
<feature type="binding site" evidence="7">
    <location>
        <position position="18"/>
    </location>
    <ligand>
        <name>substrate</name>
    </ligand>
</feature>
<dbReference type="Pfam" id="PF00576">
    <property type="entry name" value="Transthyretin"/>
    <property type="match status" value="1"/>
</dbReference>
<dbReference type="WBParaSite" id="MBELARI_LOCUS4289">
    <property type="protein sequence ID" value="MBELARI_LOCUS4289"/>
    <property type="gene ID" value="MBELARI_LOCUS4289"/>
</dbReference>
<dbReference type="GO" id="GO:0033971">
    <property type="term" value="F:hydroxyisourate hydrolase activity"/>
    <property type="evidence" value="ECO:0007669"/>
    <property type="project" value="UniProtKB-EC"/>
</dbReference>
<evidence type="ECO:0000259" key="9">
    <source>
        <dbReference type="SMART" id="SM00095"/>
    </source>
</evidence>
<dbReference type="InterPro" id="IPR023416">
    <property type="entry name" value="Transthyretin/HIU_hydrolase_d"/>
</dbReference>
<dbReference type="Gene3D" id="2.60.40.180">
    <property type="entry name" value="Transthyretin/hydroxyisourate hydrolase domain"/>
    <property type="match status" value="1"/>
</dbReference>
<dbReference type="InterPro" id="IPR023419">
    <property type="entry name" value="Transthyretin_CS"/>
</dbReference>
<dbReference type="EC" id="3.5.2.17" evidence="8"/>
<dbReference type="InterPro" id="IPR014306">
    <property type="entry name" value="Hydroxyisourate_hydrolase"/>
</dbReference>
<proteinExistence type="inferred from homology"/>
<feature type="binding site" evidence="7">
    <location>
        <position position="56"/>
    </location>
    <ligand>
        <name>substrate</name>
    </ligand>
</feature>
<dbReference type="PRINTS" id="PR00189">
    <property type="entry name" value="TRNSTHYRETIN"/>
</dbReference>
<dbReference type="PANTHER" id="PTHR10395">
    <property type="entry name" value="URICASE AND TRANSTHYRETIN-RELATED"/>
    <property type="match status" value="1"/>
</dbReference>
<evidence type="ECO:0000256" key="6">
    <source>
        <dbReference type="ARBA" id="ARBA00022801"/>
    </source>
</evidence>
<organism evidence="10 11">
    <name type="scientific">Mesorhabditis belari</name>
    <dbReference type="NCBI Taxonomy" id="2138241"/>
    <lineage>
        <taxon>Eukaryota</taxon>
        <taxon>Metazoa</taxon>
        <taxon>Ecdysozoa</taxon>
        <taxon>Nematoda</taxon>
        <taxon>Chromadorea</taxon>
        <taxon>Rhabditida</taxon>
        <taxon>Rhabditina</taxon>
        <taxon>Rhabditomorpha</taxon>
        <taxon>Rhabditoidea</taxon>
        <taxon>Rhabditidae</taxon>
        <taxon>Mesorhabditinae</taxon>
        <taxon>Mesorhabditis</taxon>
    </lineage>
</organism>
<keyword evidence="6 8" id="KW-0378">Hydrolase</keyword>
<evidence type="ECO:0000256" key="7">
    <source>
        <dbReference type="PIRSR" id="PIRSR600895-51"/>
    </source>
</evidence>
<sequence length="127" mass="14471">MLFASRSTSIQNAGLSTHVLDISLGKPGQDIEVKTYHLENETWDLIGKNKTDSNGRISSALFLEGKESKFSNGLYKLRFEIGKYYEEKGILTFYPYVEIFFKIDDSSQHFHVPLTLSPFGYSTYKGQ</sequence>
<dbReference type="PANTHER" id="PTHR10395:SF7">
    <property type="entry name" value="5-HYDROXYISOURATE HYDROLASE"/>
    <property type="match status" value="1"/>
</dbReference>
<protein>
    <recommendedName>
        <fullName evidence="8">5-hydroxyisourate hydrolase</fullName>
        <shortName evidence="8">HIU hydrolase</shortName>
        <shortName evidence="8">HIUHase</shortName>
        <ecNumber evidence="8">3.5.2.17</ecNumber>
    </recommendedName>
</protein>
<keyword evidence="10" id="KW-1185">Reference proteome</keyword>
<dbReference type="InterPro" id="IPR036817">
    <property type="entry name" value="Transthyretin/HIU_hydrolase_sf"/>
</dbReference>
<accession>A0AAF3FCG4</accession>
<feature type="binding site" evidence="7">
    <location>
        <position position="124"/>
    </location>
    <ligand>
        <name>substrate</name>
    </ligand>
</feature>
<dbReference type="AlphaFoldDB" id="A0AAF3FCG4"/>
<name>A0AAF3FCG4_9BILA</name>
<dbReference type="PROSITE" id="PS00768">
    <property type="entry name" value="TRANSTHYRETIN_1"/>
    <property type="match status" value="1"/>
</dbReference>
<comment type="similarity">
    <text evidence="3 8">Belongs to the transthyretin family. 5-hydroxyisourate hydrolase subfamily.</text>
</comment>
<evidence type="ECO:0000313" key="11">
    <source>
        <dbReference type="WBParaSite" id="MBELARI_LOCUS4289"/>
    </source>
</evidence>
<dbReference type="GO" id="GO:0006144">
    <property type="term" value="P:purine nucleobase metabolic process"/>
    <property type="evidence" value="ECO:0007669"/>
    <property type="project" value="UniProtKB-KW"/>
</dbReference>
<comment type="function">
    <text evidence="2">Catalyzes the hydrolysis of 5-hydroxyisourate (HIU) to 2-oxo-4-hydroxy-4-carboxy-5-ureidoimidazoline (OHCU).</text>
</comment>
<feature type="domain" description="Transthyretin/hydroxyisourate hydrolase" evidence="9">
    <location>
        <begin position="11"/>
        <end position="126"/>
    </location>
</feature>
<evidence type="ECO:0000256" key="2">
    <source>
        <dbReference type="ARBA" id="ARBA00002704"/>
    </source>
</evidence>
<keyword evidence="5 8" id="KW-0659">Purine metabolism</keyword>
<dbReference type="CDD" id="cd05822">
    <property type="entry name" value="TLP_HIUase"/>
    <property type="match status" value="1"/>
</dbReference>
<dbReference type="PROSITE" id="PS00769">
    <property type="entry name" value="TRANSTHYRETIN_2"/>
    <property type="match status" value="1"/>
</dbReference>
<evidence type="ECO:0000256" key="4">
    <source>
        <dbReference type="ARBA" id="ARBA00011881"/>
    </source>
</evidence>
<evidence type="ECO:0000313" key="10">
    <source>
        <dbReference type="Proteomes" id="UP000887575"/>
    </source>
</evidence>
<dbReference type="SUPFAM" id="SSF49472">
    <property type="entry name" value="Transthyretin (synonym: prealbumin)"/>
    <property type="match status" value="1"/>
</dbReference>
<reference evidence="11" key="1">
    <citation type="submission" date="2024-02" db="UniProtKB">
        <authorList>
            <consortium name="WormBaseParasite"/>
        </authorList>
    </citation>
    <scope>IDENTIFICATION</scope>
</reference>
<comment type="subunit">
    <text evidence="4 8">Homotetramer.</text>
</comment>
<dbReference type="InterPro" id="IPR000895">
    <property type="entry name" value="Transthyretin/HIU_hydrolase"/>
</dbReference>
<evidence type="ECO:0000256" key="1">
    <source>
        <dbReference type="ARBA" id="ARBA00001043"/>
    </source>
</evidence>
<evidence type="ECO:0000256" key="5">
    <source>
        <dbReference type="ARBA" id="ARBA00022631"/>
    </source>
</evidence>
<dbReference type="NCBIfam" id="TIGR02962">
    <property type="entry name" value="hdxy_isourate"/>
    <property type="match status" value="1"/>
</dbReference>
<dbReference type="SMART" id="SM00095">
    <property type="entry name" value="TR_THY"/>
    <property type="match status" value="1"/>
</dbReference>